<dbReference type="PROSITE" id="PS50061">
    <property type="entry name" value="ETS_DOMAIN_3"/>
    <property type="match status" value="1"/>
</dbReference>
<feature type="region of interest" description="Disordered" evidence="7">
    <location>
        <begin position="403"/>
        <end position="426"/>
    </location>
</feature>
<feature type="compositionally biased region" description="Basic residues" evidence="7">
    <location>
        <begin position="628"/>
        <end position="641"/>
    </location>
</feature>
<accession>A0A979FXV5</accession>
<feature type="region of interest" description="Disordered" evidence="7">
    <location>
        <begin position="793"/>
        <end position="820"/>
    </location>
</feature>
<evidence type="ECO:0000256" key="1">
    <source>
        <dbReference type="ARBA" id="ARBA00004123"/>
    </source>
</evidence>
<evidence type="ECO:0000313" key="9">
    <source>
        <dbReference type="Proteomes" id="UP000694843"/>
    </source>
</evidence>
<feature type="compositionally biased region" description="Polar residues" evidence="7">
    <location>
        <begin position="741"/>
        <end position="758"/>
    </location>
</feature>
<feature type="domain" description="ETS" evidence="8">
    <location>
        <begin position="825"/>
        <end position="907"/>
    </location>
</feature>
<feature type="region of interest" description="Disordered" evidence="7">
    <location>
        <begin position="509"/>
        <end position="781"/>
    </location>
</feature>
<evidence type="ECO:0000313" key="10">
    <source>
        <dbReference type="RefSeq" id="XP_047741382.1"/>
    </source>
</evidence>
<dbReference type="GO" id="GO:0040034">
    <property type="term" value="P:regulation of development, heterochronic"/>
    <property type="evidence" value="ECO:0007669"/>
    <property type="project" value="UniProtKB-ARBA"/>
</dbReference>
<feature type="compositionally biased region" description="Polar residues" evidence="7">
    <location>
        <begin position="445"/>
        <end position="473"/>
    </location>
</feature>
<feature type="compositionally biased region" description="Low complexity" evidence="7">
    <location>
        <begin position="585"/>
        <end position="597"/>
    </location>
</feature>
<dbReference type="InterPro" id="IPR000418">
    <property type="entry name" value="Ets_dom"/>
</dbReference>
<feature type="compositionally biased region" description="Polar residues" evidence="7">
    <location>
        <begin position="550"/>
        <end position="559"/>
    </location>
</feature>
<evidence type="ECO:0000256" key="3">
    <source>
        <dbReference type="ARBA" id="ARBA00022473"/>
    </source>
</evidence>
<dbReference type="KEGG" id="hazt:108667445"/>
<evidence type="ECO:0000256" key="5">
    <source>
        <dbReference type="ARBA" id="ARBA00023242"/>
    </source>
</evidence>
<dbReference type="RefSeq" id="XP_047741382.1">
    <property type="nucleotide sequence ID" value="XM_047885426.1"/>
</dbReference>
<evidence type="ECO:0000256" key="4">
    <source>
        <dbReference type="ARBA" id="ARBA00023125"/>
    </source>
</evidence>
<feature type="compositionally biased region" description="Polar residues" evidence="7">
    <location>
        <begin position="273"/>
        <end position="288"/>
    </location>
</feature>
<organism evidence="9 10">
    <name type="scientific">Hyalella azteca</name>
    <name type="common">Amphipod</name>
    <dbReference type="NCBI Taxonomy" id="294128"/>
    <lineage>
        <taxon>Eukaryota</taxon>
        <taxon>Metazoa</taxon>
        <taxon>Ecdysozoa</taxon>
        <taxon>Arthropoda</taxon>
        <taxon>Crustacea</taxon>
        <taxon>Multicrustacea</taxon>
        <taxon>Malacostraca</taxon>
        <taxon>Eumalacostraca</taxon>
        <taxon>Peracarida</taxon>
        <taxon>Amphipoda</taxon>
        <taxon>Senticaudata</taxon>
        <taxon>Talitrida</taxon>
        <taxon>Talitroidea</taxon>
        <taxon>Hyalellidae</taxon>
        <taxon>Hyalella</taxon>
    </lineage>
</organism>
<dbReference type="GO" id="GO:0043565">
    <property type="term" value="F:sequence-specific DNA binding"/>
    <property type="evidence" value="ECO:0007669"/>
    <property type="project" value="InterPro"/>
</dbReference>
<sequence>MVLQNESCREGGPLLEYDESPLEIPLDLSVSTRSQISVSPSSYDQLDESSEFVKHKSFYDDDEDEIKSHGLNERNSSRKAFHRHGIRVRPEQDILKKEYFPEDIDAPELNQRLRSDSNLMRSPLRSTFSCRTDRERLQYSELEKLQYSSEYPEEGIEDFIKSPRSPMTYPLGGGRSCGPSMYTPPHLEHLSLKGEPPHLSFKGDLSQFARRIPNPTPLRGEVALEEEELPKSKLFLAVTGVTDSHYLNGSSLRSAPYWDRRSPSIPKDRMHCRSQSPFREQAPQTGASSPCGAQDYPYRRYPSPASFSSDLGRPQTPESPPGMDTSEADEVVFRPPILSAAARKYYSDLRATTPPELPNSDTHISSSPDNNISSSSNVVSSSCTSSTKLLPEEIEAEYNKRIGCSSSSSSPDGFLDATVSQDSEERAKLRRDYKKDLLKRFLHTDGSSSTDGRLHLSSVNPNPSASTLSTSNPQHHLHPQHQQQQRAREQQQYRLQQLHHSSSIQELLRNAPGRNGSSNSSSSGHSSNSNSPISGYSNNSTITPSNNSTASAGHNNGYYNLNPAAHSGHRTTYHNTNGSLPPSPADSGVSDVDSSSGQNLNDVCSSNTPDSPPSHSYGLHGGPPSRLHLPHHQLHQQHLHQQHLQQQQQHHMLQHQQQPNHHMVGYHRDSPSSSSNNSSYGMSLSAGGFVDPNSGPVPPSYPTGLSATSHMSSTSSHHNMQSSHAMSSPHTLPASPHYGQMTPSNDLSSLLMGQTSSHLGHHLGMSQHPLNNVNPSSPSSAEDFFMVDMQMSGRMKKKGRKPKPLEGGSNPQQCSKRKSREGSTTFLWEFLLKLLQDSECCPKYIKWTNREKGVFKLVDSKAVSKLWGQHKNKPDMNYETMGRALRYYYQRGILAKVDGQRLVYQFVDVPKDIVEIDCTAA</sequence>
<proteinExistence type="inferred from homology"/>
<dbReference type="SUPFAM" id="SSF46785">
    <property type="entry name" value="Winged helix' DNA-binding domain"/>
    <property type="match status" value="1"/>
</dbReference>
<comment type="subcellular location">
    <subcellularLocation>
        <location evidence="1 6">Nucleus</location>
    </subcellularLocation>
</comment>
<gene>
    <name evidence="10" type="primary">LOC108667445</name>
</gene>
<dbReference type="FunFam" id="1.10.10.10:FF:000411">
    <property type="entry name" value="Ecdysone-induced protein 74EF isoform A"/>
    <property type="match status" value="1"/>
</dbReference>
<dbReference type="PROSITE" id="PS00345">
    <property type="entry name" value="ETS_DOMAIN_1"/>
    <property type="match status" value="1"/>
</dbReference>
<feature type="compositionally biased region" description="Polar residues" evidence="7">
    <location>
        <begin position="598"/>
        <end position="609"/>
    </location>
</feature>
<feature type="compositionally biased region" description="Low complexity" evidence="7">
    <location>
        <begin position="769"/>
        <end position="780"/>
    </location>
</feature>
<comment type="similarity">
    <text evidence="2 6">Belongs to the ETS family.</text>
</comment>
<dbReference type="PANTHER" id="PTHR11849">
    <property type="entry name" value="ETS"/>
    <property type="match status" value="1"/>
</dbReference>
<evidence type="ECO:0000256" key="6">
    <source>
        <dbReference type="RuleBase" id="RU004019"/>
    </source>
</evidence>
<dbReference type="GO" id="GO:0005634">
    <property type="term" value="C:nucleus"/>
    <property type="evidence" value="ECO:0007669"/>
    <property type="project" value="UniProtKB-SubCell"/>
</dbReference>
<dbReference type="InterPro" id="IPR036388">
    <property type="entry name" value="WH-like_DNA-bd_sf"/>
</dbReference>
<keyword evidence="9" id="KW-1185">Reference proteome</keyword>
<feature type="compositionally biased region" description="Low complexity" evidence="7">
    <location>
        <begin position="642"/>
        <end position="663"/>
    </location>
</feature>
<feature type="compositionally biased region" description="Low complexity" evidence="7">
    <location>
        <begin position="515"/>
        <end position="549"/>
    </location>
</feature>
<feature type="compositionally biased region" description="Low complexity" evidence="7">
    <location>
        <begin position="706"/>
        <end position="724"/>
    </location>
</feature>
<dbReference type="Gene3D" id="1.10.10.10">
    <property type="entry name" value="Winged helix-like DNA-binding domain superfamily/Winged helix DNA-binding domain"/>
    <property type="match status" value="1"/>
</dbReference>
<dbReference type="PROSITE" id="PS00346">
    <property type="entry name" value="ETS_DOMAIN_2"/>
    <property type="match status" value="1"/>
</dbReference>
<evidence type="ECO:0000256" key="2">
    <source>
        <dbReference type="ARBA" id="ARBA00005562"/>
    </source>
</evidence>
<dbReference type="GeneID" id="108667445"/>
<feature type="compositionally biased region" description="Low complexity" evidence="7">
    <location>
        <begin position="365"/>
        <end position="386"/>
    </location>
</feature>
<feature type="compositionally biased region" description="Basic and acidic residues" evidence="7">
    <location>
        <begin position="258"/>
        <end position="271"/>
    </location>
</feature>
<keyword evidence="4 6" id="KW-0238">DNA-binding</keyword>
<dbReference type="Proteomes" id="UP000694843">
    <property type="component" value="Unplaced"/>
</dbReference>
<feature type="region of interest" description="Disordered" evidence="7">
    <location>
        <begin position="443"/>
        <end position="496"/>
    </location>
</feature>
<dbReference type="GO" id="GO:0006914">
    <property type="term" value="P:autophagy"/>
    <property type="evidence" value="ECO:0007669"/>
    <property type="project" value="UniProtKB-ARBA"/>
</dbReference>
<dbReference type="PRINTS" id="PR00454">
    <property type="entry name" value="ETSDOMAIN"/>
</dbReference>
<dbReference type="SMART" id="SM00413">
    <property type="entry name" value="ETS"/>
    <property type="match status" value="1"/>
</dbReference>
<dbReference type="AlphaFoldDB" id="A0A979FXV5"/>
<keyword evidence="5 6" id="KW-0539">Nucleus</keyword>
<dbReference type="PANTHER" id="PTHR11849:SF191">
    <property type="entry name" value="ECDYSONE-INDUCED PROTEIN 74EF ISOFORM B"/>
    <property type="match status" value="1"/>
</dbReference>
<feature type="compositionally biased region" description="Low complexity" evidence="7">
    <location>
        <begin position="671"/>
        <end position="685"/>
    </location>
</feature>
<dbReference type="GO" id="GO:0030154">
    <property type="term" value="P:cell differentiation"/>
    <property type="evidence" value="ECO:0007669"/>
    <property type="project" value="TreeGrafter"/>
</dbReference>
<dbReference type="InterPro" id="IPR046328">
    <property type="entry name" value="ETS_fam"/>
</dbReference>
<dbReference type="GO" id="GO:0000981">
    <property type="term" value="F:DNA-binding transcription factor activity, RNA polymerase II-specific"/>
    <property type="evidence" value="ECO:0007669"/>
    <property type="project" value="TreeGrafter"/>
</dbReference>
<protein>
    <submittedName>
        <fullName evidence="10">Ecdysone-induced protein 74EF isoform X1</fullName>
    </submittedName>
</protein>
<evidence type="ECO:0000259" key="8">
    <source>
        <dbReference type="PROSITE" id="PS50061"/>
    </source>
</evidence>
<evidence type="ECO:0000256" key="7">
    <source>
        <dbReference type="SAM" id="MobiDB-lite"/>
    </source>
</evidence>
<dbReference type="InterPro" id="IPR036390">
    <property type="entry name" value="WH_DNA-bd_sf"/>
</dbReference>
<dbReference type="OrthoDB" id="8196042at2759"/>
<dbReference type="Pfam" id="PF00178">
    <property type="entry name" value="Ets"/>
    <property type="match status" value="1"/>
</dbReference>
<name>A0A979FXV5_HYAAZ</name>
<feature type="region of interest" description="Disordered" evidence="7">
    <location>
        <begin position="257"/>
        <end position="333"/>
    </location>
</feature>
<keyword evidence="3" id="KW-0217">Developmental protein</keyword>
<feature type="region of interest" description="Disordered" evidence="7">
    <location>
        <begin position="351"/>
        <end position="386"/>
    </location>
</feature>
<reference evidence="10" key="1">
    <citation type="submission" date="2025-08" db="UniProtKB">
        <authorList>
            <consortium name="RefSeq"/>
        </authorList>
    </citation>
    <scope>IDENTIFICATION</scope>
</reference>